<name>A0A4R6PRF6_9GAMM</name>
<accession>A0A4R6PRF6</accession>
<dbReference type="Proteomes" id="UP000295531">
    <property type="component" value="Unassembled WGS sequence"/>
</dbReference>
<dbReference type="AlphaFoldDB" id="A0A4R6PRF6"/>
<evidence type="ECO:0000313" key="3">
    <source>
        <dbReference type="EMBL" id="TDP40701.1"/>
    </source>
</evidence>
<reference evidence="3 4" key="1">
    <citation type="submission" date="2019-03" db="EMBL/GenBank/DDBJ databases">
        <title>Freshwater and sediment microbial communities from various areas in North America, analyzing microbe dynamics in response to fracking.</title>
        <authorList>
            <person name="Lamendella R."/>
        </authorList>
    </citation>
    <scope>NUCLEOTIDE SEQUENCE [LARGE SCALE GENOMIC DNA]</scope>
    <source>
        <strain evidence="3 4">18_TX</strain>
    </source>
</reference>
<protein>
    <submittedName>
        <fullName evidence="3">II/X family phage/plasmid replication protein</fullName>
    </submittedName>
</protein>
<comment type="caution">
    <text evidence="3">The sequence shown here is derived from an EMBL/GenBank/DDBJ whole genome shotgun (WGS) entry which is preliminary data.</text>
</comment>
<keyword evidence="4" id="KW-1185">Reference proteome</keyword>
<dbReference type="InterPro" id="IPR022686">
    <property type="entry name" value="G2P_N"/>
</dbReference>
<dbReference type="NCBIfam" id="TIGR01629">
    <property type="entry name" value="rep_II_X"/>
    <property type="match status" value="1"/>
</dbReference>
<organism evidence="3 4">
    <name type="scientific">Idiomarina aquatica</name>
    <dbReference type="NCBI Taxonomy" id="1327752"/>
    <lineage>
        <taxon>Bacteria</taxon>
        <taxon>Pseudomonadati</taxon>
        <taxon>Pseudomonadota</taxon>
        <taxon>Gammaproteobacteria</taxon>
        <taxon>Alteromonadales</taxon>
        <taxon>Idiomarinaceae</taxon>
        <taxon>Idiomarina</taxon>
    </lineage>
</organism>
<dbReference type="EMBL" id="SNXI01000001">
    <property type="protein sequence ID" value="TDP40701.1"/>
    <property type="molecule type" value="Genomic_DNA"/>
</dbReference>
<proteinExistence type="predicted"/>
<evidence type="ECO:0000313" key="4">
    <source>
        <dbReference type="Proteomes" id="UP000295531"/>
    </source>
</evidence>
<dbReference type="InterPro" id="IPR022688">
    <property type="entry name" value="G2P_C"/>
</dbReference>
<dbReference type="InterPro" id="IPR006516">
    <property type="entry name" value="G2P"/>
</dbReference>
<feature type="domain" description="Replication-associated protein G2P C-terminal" evidence="2">
    <location>
        <begin position="269"/>
        <end position="344"/>
    </location>
</feature>
<dbReference type="GO" id="GO:0006260">
    <property type="term" value="P:DNA replication"/>
    <property type="evidence" value="ECO:0007669"/>
    <property type="project" value="InterPro"/>
</dbReference>
<dbReference type="RefSeq" id="WP_133538387.1">
    <property type="nucleotide sequence ID" value="NZ_SNXI01000001.1"/>
</dbReference>
<dbReference type="Pfam" id="PF05155">
    <property type="entry name" value="G2P_X_C"/>
    <property type="match status" value="1"/>
</dbReference>
<gene>
    <name evidence="3" type="ORF">DEU29_101251</name>
</gene>
<sequence>MSVMIDWITAVIPMKHKIINSGHFIELTPDGECLNEFAKRKRVKGSFCSSISIKTNNVRFNKDGIHEYGEQLYIDGNPAKFLQGHNCFGSNDVSFLLSEMVRQAFSSLDVELTDMALASILHGNFEVKRIDITAMYELPSASDVDAWIYALSNSAKSRHGLPELTDRTLYFGKRSRRYATKIYSKFRELQSGRKEHALPNHLVNTPLLGWTANKVRIEHVLRAPELKKQAQNLFNRDALFGKDLKPDLINKLFTEYLGRIEMSGQMTATDKQLHSIDTKLRGTYELWRQGLDIRSMMSKATFYRHRAELKEQLNIDIALPPKQAQSNVIPLLRPLEAKPASVPAELSQYQLTNEVKQYATG</sequence>
<evidence type="ECO:0000259" key="2">
    <source>
        <dbReference type="Pfam" id="PF05155"/>
    </source>
</evidence>
<dbReference type="Pfam" id="PF05144">
    <property type="entry name" value="Phage_CRI"/>
    <property type="match status" value="1"/>
</dbReference>
<feature type="domain" description="Replication-associated protein G2P N-terminal" evidence="1">
    <location>
        <begin position="4"/>
        <end position="230"/>
    </location>
</feature>
<evidence type="ECO:0000259" key="1">
    <source>
        <dbReference type="Pfam" id="PF05144"/>
    </source>
</evidence>
<dbReference type="OrthoDB" id="8479364at2"/>